<dbReference type="InterPro" id="IPR015122">
    <property type="entry name" value="Tn916-Xis"/>
</dbReference>
<dbReference type="Gene3D" id="3.90.105.50">
    <property type="match status" value="1"/>
</dbReference>
<dbReference type="Pfam" id="PF09035">
    <property type="entry name" value="Tn916-Xis"/>
    <property type="match status" value="1"/>
</dbReference>
<dbReference type="EMBL" id="JAJEQX010000004">
    <property type="protein sequence ID" value="MCC2253568.1"/>
    <property type="molecule type" value="Genomic_DNA"/>
</dbReference>
<name>A0ABS8FUB7_9FIRM</name>
<dbReference type="RefSeq" id="WP_227706709.1">
    <property type="nucleotide sequence ID" value="NZ_JAJEQX010000004.1"/>
</dbReference>
<sequence length="66" mass="7743">MGKIDIPVWEKMNLTLEEASAMYHIGVNELREKTNEPGCSFVLFKGTHRLIKRRQFDDYLASINTW</sequence>
<comment type="caution">
    <text evidence="1">The sequence shown here is derived from an EMBL/GenBank/DDBJ whole genome shotgun (WGS) entry which is preliminary data.</text>
</comment>
<dbReference type="InterPro" id="IPR038148">
    <property type="entry name" value="Tn1545/Tn916_Xis"/>
</dbReference>
<accession>A0ABS8FUB7</accession>
<organism evidence="1 2">
    <name type="scientific">Ruminococcus turbiniformis</name>
    <dbReference type="NCBI Taxonomy" id="2881258"/>
    <lineage>
        <taxon>Bacteria</taxon>
        <taxon>Bacillati</taxon>
        <taxon>Bacillota</taxon>
        <taxon>Clostridia</taxon>
        <taxon>Eubacteriales</taxon>
        <taxon>Oscillospiraceae</taxon>
        <taxon>Ruminococcus</taxon>
    </lineage>
</organism>
<dbReference type="Proteomes" id="UP001198151">
    <property type="component" value="Unassembled WGS sequence"/>
</dbReference>
<evidence type="ECO:0000313" key="1">
    <source>
        <dbReference type="EMBL" id="MCC2253568.1"/>
    </source>
</evidence>
<protein>
    <submittedName>
        <fullName evidence="1">Transposase</fullName>
    </submittedName>
</protein>
<gene>
    <name evidence="1" type="ORF">LKD70_03800</name>
</gene>
<reference evidence="1 2" key="1">
    <citation type="submission" date="2021-10" db="EMBL/GenBank/DDBJ databases">
        <title>Anaerobic single-cell dispensing facilitates the cultivation of human gut bacteria.</title>
        <authorList>
            <person name="Afrizal A."/>
        </authorList>
    </citation>
    <scope>NUCLEOTIDE SEQUENCE [LARGE SCALE GENOMIC DNA]</scope>
    <source>
        <strain evidence="1 2">CLA-AA-H200</strain>
    </source>
</reference>
<proteinExistence type="predicted"/>
<evidence type="ECO:0000313" key="2">
    <source>
        <dbReference type="Proteomes" id="UP001198151"/>
    </source>
</evidence>
<keyword evidence="2" id="KW-1185">Reference proteome</keyword>